<dbReference type="PANTHER" id="PTHR48466">
    <property type="entry name" value="OS10G0509000 PROTEIN-RELATED"/>
    <property type="match status" value="1"/>
</dbReference>
<dbReference type="SMART" id="SM00533">
    <property type="entry name" value="MUTSd"/>
    <property type="match status" value="1"/>
</dbReference>
<evidence type="ECO:0000256" key="2">
    <source>
        <dbReference type="ARBA" id="ARBA00022741"/>
    </source>
</evidence>
<dbReference type="InterPro" id="IPR005747">
    <property type="entry name" value="MutS2"/>
</dbReference>
<dbReference type="NCBIfam" id="TIGR01069">
    <property type="entry name" value="mutS2"/>
    <property type="match status" value="1"/>
</dbReference>
<evidence type="ECO:0000256" key="7">
    <source>
        <dbReference type="SAM" id="Coils"/>
    </source>
</evidence>
<dbReference type="PANTHER" id="PTHR48466:SF2">
    <property type="entry name" value="OS10G0509000 PROTEIN"/>
    <property type="match status" value="1"/>
</dbReference>
<dbReference type="Gene3D" id="3.40.50.300">
    <property type="entry name" value="P-loop containing nucleotide triphosphate hydrolases"/>
    <property type="match status" value="1"/>
</dbReference>
<evidence type="ECO:0000256" key="5">
    <source>
        <dbReference type="ARBA" id="ARBA00022884"/>
    </source>
</evidence>
<dbReference type="Pfam" id="PF00488">
    <property type="entry name" value="MutS_V"/>
    <property type="match status" value="1"/>
</dbReference>
<dbReference type="InterPro" id="IPR045076">
    <property type="entry name" value="MutS"/>
</dbReference>
<dbReference type="InterPro" id="IPR000432">
    <property type="entry name" value="DNA_mismatch_repair_MutS_C"/>
</dbReference>
<evidence type="ECO:0000256" key="1">
    <source>
        <dbReference type="ARBA" id="ARBA00022730"/>
    </source>
</evidence>
<dbReference type="GO" id="GO:0006298">
    <property type="term" value="P:mismatch repair"/>
    <property type="evidence" value="ECO:0007669"/>
    <property type="project" value="InterPro"/>
</dbReference>
<keyword evidence="6" id="KW-0238">DNA-binding</keyword>
<accession>A0A806JZF7</accession>
<dbReference type="PROSITE" id="PS00486">
    <property type="entry name" value="DNA_MISMATCH_REPAIR_2"/>
    <property type="match status" value="1"/>
</dbReference>
<keyword evidence="1" id="KW-0699">rRNA-binding</keyword>
<dbReference type="PIRSF" id="PIRSF005814">
    <property type="entry name" value="MutS_YshD"/>
    <property type="match status" value="1"/>
</dbReference>
<dbReference type="InterPro" id="IPR007696">
    <property type="entry name" value="DNA_mismatch_repair_MutS_core"/>
</dbReference>
<proteinExistence type="predicted"/>
<dbReference type="GO" id="GO:0019843">
    <property type="term" value="F:rRNA binding"/>
    <property type="evidence" value="ECO:0007669"/>
    <property type="project" value="UniProtKB-KW"/>
</dbReference>
<keyword evidence="4" id="KW-0067">ATP-binding</keyword>
<dbReference type="FunFam" id="3.40.50.300:FF:000830">
    <property type="entry name" value="Endonuclease MutS2"/>
    <property type="match status" value="1"/>
</dbReference>
<keyword evidence="7" id="KW-0175">Coiled coil</keyword>
<evidence type="ECO:0000256" key="6">
    <source>
        <dbReference type="ARBA" id="ARBA00023125"/>
    </source>
</evidence>
<reference evidence="9" key="1">
    <citation type="submission" date="2012-03" db="EMBL/GenBank/DDBJ databases">
        <title>Functional metagenomics reveals considerable lignocellulase gene clusters in the gut microbiome of a wood-feeding higher termite.</title>
        <authorList>
            <person name="Liu N."/>
        </authorList>
    </citation>
    <scope>NUCLEOTIDE SEQUENCE</scope>
</reference>
<dbReference type="SUPFAM" id="SSF48334">
    <property type="entry name" value="DNA repair protein MutS, domain III"/>
    <property type="match status" value="1"/>
</dbReference>
<name>A0A806JZF7_9BACT</name>
<keyword evidence="3" id="KW-0378">Hydrolase</keyword>
<evidence type="ECO:0000256" key="4">
    <source>
        <dbReference type="ARBA" id="ARBA00022840"/>
    </source>
</evidence>
<dbReference type="InterPro" id="IPR036187">
    <property type="entry name" value="DNA_mismatch_repair_MutS_sf"/>
</dbReference>
<evidence type="ECO:0000259" key="8">
    <source>
        <dbReference type="PROSITE" id="PS00486"/>
    </source>
</evidence>
<dbReference type="EMBL" id="JQ844202">
    <property type="protein sequence ID" value="AGS52586.1"/>
    <property type="molecule type" value="Genomic_DNA"/>
</dbReference>
<dbReference type="GO" id="GO:0004519">
    <property type="term" value="F:endonuclease activity"/>
    <property type="evidence" value="ECO:0007669"/>
    <property type="project" value="InterPro"/>
</dbReference>
<dbReference type="GO" id="GO:0045910">
    <property type="term" value="P:negative regulation of DNA recombination"/>
    <property type="evidence" value="ECO:0007669"/>
    <property type="project" value="InterPro"/>
</dbReference>
<organism evidence="9">
    <name type="scientific">uncultured bacterium contig00042</name>
    <dbReference type="NCBI Taxonomy" id="1181529"/>
    <lineage>
        <taxon>Bacteria</taxon>
        <taxon>environmental samples</taxon>
    </lineage>
</organism>
<feature type="domain" description="DNA mismatch repair proteins mutS family" evidence="8">
    <location>
        <begin position="438"/>
        <end position="454"/>
    </location>
</feature>
<dbReference type="GO" id="GO:0030983">
    <property type="term" value="F:mismatched DNA binding"/>
    <property type="evidence" value="ECO:0007669"/>
    <property type="project" value="InterPro"/>
</dbReference>
<dbReference type="AlphaFoldDB" id="A0A806JZF7"/>
<dbReference type="GO" id="GO:0140664">
    <property type="term" value="F:ATP-dependent DNA damage sensor activity"/>
    <property type="evidence" value="ECO:0007669"/>
    <property type="project" value="InterPro"/>
</dbReference>
<feature type="coiled-coil region" evidence="7">
    <location>
        <begin position="575"/>
        <end position="667"/>
    </location>
</feature>
<evidence type="ECO:0000313" key="9">
    <source>
        <dbReference type="EMBL" id="AGS52586.1"/>
    </source>
</evidence>
<dbReference type="GO" id="GO:0005524">
    <property type="term" value="F:ATP binding"/>
    <property type="evidence" value="ECO:0007669"/>
    <property type="project" value="UniProtKB-KW"/>
</dbReference>
<dbReference type="GO" id="GO:0016887">
    <property type="term" value="F:ATP hydrolysis activity"/>
    <property type="evidence" value="ECO:0007669"/>
    <property type="project" value="InterPro"/>
</dbReference>
<sequence length="744" mass="82880">MIIDKEMLTEKTLSLLEYPQIMENAASHAVSSEAADIIKISKPVFTEEAEIIKSKVNALYSLMKYSDDEPRSWLPTIWFLIPKIETEGVVLALDEVHALALFIERAEEIRKWVLKDRDARVKDIDGIKELYAMIGSREQGAGTQEDKDNLESGDSFPDCTGVSSEIFKIIDKEGKLRDIPALRAIRKRIENLEKDIKNAIARYSSDDDYKRMLQSQVPSQRDGRAVISVKVNYKGRIPGIVHEVSSSGQTIFIEPLDVVEKNNDLLLEKRNLDAEIQKILRELTEKISAYAPQIKILHATVIELECLRARARYSLLTKGNFAKNNGNNAETLILKRARHPMLKKPVPIDISMNSNIRTLIITGPNTGGKTVALKTLGLLAMMNQSALALPLDEGSRLPVFDGIYADIGDEQSINQSLSTFSAHITNISAITSHATEKSLVLLDELGSGTDPEEGGAIAMALLDYLIGKKSRMIVTTHHGILKHYGYTHEGVENASVEFDTRTLSPTYKIINGIPGESRALDIAEANGLDKTIVKQARNYIDEEKSDVSAILRGLEQKQRELAGMEHKSAIEQSKLKEEKRKADLKELRLRQKEAELKRESVGKLQALLGESRKTLENLVRELKESEGADSVGREKTLKVKEFLNELARNVENESAALDEEEQAIREEFMKNEPTVNSVPLAPGMEVFAGPSKQRGIIVRADKKNNSWVVKTGSLKNEFSGKRINPRFSVKSPCFRVLGGGIHSA</sequence>
<evidence type="ECO:0000256" key="3">
    <source>
        <dbReference type="ARBA" id="ARBA00022801"/>
    </source>
</evidence>
<keyword evidence="5" id="KW-0694">RNA-binding</keyword>
<dbReference type="SMART" id="SM00534">
    <property type="entry name" value="MUTSac"/>
    <property type="match status" value="1"/>
</dbReference>
<protein>
    <submittedName>
        <fullName evidence="9">Recombination inhibitory protein MutS2</fullName>
    </submittedName>
</protein>
<dbReference type="SUPFAM" id="SSF52540">
    <property type="entry name" value="P-loop containing nucleoside triphosphate hydrolases"/>
    <property type="match status" value="1"/>
</dbReference>
<keyword evidence="2" id="KW-0547">Nucleotide-binding</keyword>
<dbReference type="InterPro" id="IPR027417">
    <property type="entry name" value="P-loop_NTPase"/>
</dbReference>